<dbReference type="Gene3D" id="1.20.1280.50">
    <property type="match status" value="1"/>
</dbReference>
<dbReference type="RefSeq" id="XP_018136290.1">
    <property type="nucleotide sequence ID" value="XM_018289593.1"/>
</dbReference>
<evidence type="ECO:0000259" key="1">
    <source>
        <dbReference type="PROSITE" id="PS50181"/>
    </source>
</evidence>
<dbReference type="SMART" id="SM00256">
    <property type="entry name" value="FBOX"/>
    <property type="match status" value="1"/>
</dbReference>
<dbReference type="GeneID" id="28853587"/>
<dbReference type="InterPro" id="IPR036047">
    <property type="entry name" value="F-box-like_dom_sf"/>
</dbReference>
<dbReference type="InterPro" id="IPR001810">
    <property type="entry name" value="F-box_dom"/>
</dbReference>
<feature type="domain" description="F-box" evidence="1">
    <location>
        <begin position="1"/>
        <end position="46"/>
    </location>
</feature>
<keyword evidence="3" id="KW-1185">Reference proteome</keyword>
<organism evidence="2 3">
    <name type="scientific">Pochonia chlamydosporia 170</name>
    <dbReference type="NCBI Taxonomy" id="1380566"/>
    <lineage>
        <taxon>Eukaryota</taxon>
        <taxon>Fungi</taxon>
        <taxon>Dikarya</taxon>
        <taxon>Ascomycota</taxon>
        <taxon>Pezizomycotina</taxon>
        <taxon>Sordariomycetes</taxon>
        <taxon>Hypocreomycetidae</taxon>
        <taxon>Hypocreales</taxon>
        <taxon>Clavicipitaceae</taxon>
        <taxon>Pochonia</taxon>
    </lineage>
</organism>
<accession>A0A179EY16</accession>
<dbReference type="STRING" id="1380566.A0A179EY16"/>
<dbReference type="InterPro" id="IPR032675">
    <property type="entry name" value="LRR_dom_sf"/>
</dbReference>
<evidence type="ECO:0000313" key="2">
    <source>
        <dbReference type="EMBL" id="OAQ58074.1"/>
    </source>
</evidence>
<dbReference type="SUPFAM" id="SSF81383">
    <property type="entry name" value="F-box domain"/>
    <property type="match status" value="1"/>
</dbReference>
<reference evidence="2 3" key="1">
    <citation type="journal article" date="2016" name="PLoS Pathog.">
        <title>Biosynthesis of antibiotic leucinostatins in bio-control fungus Purpureocillium lilacinum and their inhibition on phytophthora revealed by genome mining.</title>
        <authorList>
            <person name="Wang G."/>
            <person name="Liu Z."/>
            <person name="Lin R."/>
            <person name="Li E."/>
            <person name="Mao Z."/>
            <person name="Ling J."/>
            <person name="Yang Y."/>
            <person name="Yin W.B."/>
            <person name="Xie B."/>
        </authorList>
    </citation>
    <scope>NUCLEOTIDE SEQUENCE [LARGE SCALE GENOMIC DNA]</scope>
    <source>
        <strain evidence="2">170</strain>
    </source>
</reference>
<dbReference type="PROSITE" id="PS50181">
    <property type="entry name" value="FBOX"/>
    <property type="match status" value="1"/>
</dbReference>
<dbReference type="Gene3D" id="3.80.10.10">
    <property type="entry name" value="Ribonuclease Inhibitor"/>
    <property type="match status" value="1"/>
</dbReference>
<dbReference type="Proteomes" id="UP000078397">
    <property type="component" value="Unassembled WGS sequence"/>
</dbReference>
<dbReference type="Pfam" id="PF12937">
    <property type="entry name" value="F-box-like"/>
    <property type="match status" value="1"/>
</dbReference>
<evidence type="ECO:0000313" key="3">
    <source>
        <dbReference type="Proteomes" id="UP000078397"/>
    </source>
</evidence>
<dbReference type="OrthoDB" id="1720422at2759"/>
<dbReference type="AlphaFoldDB" id="A0A179EY16"/>
<comment type="caution">
    <text evidence="2">The sequence shown here is derived from an EMBL/GenBank/DDBJ whole genome shotgun (WGS) entry which is preliminary data.</text>
</comment>
<gene>
    <name evidence="2" type="ORF">VFPPC_11387</name>
</gene>
<dbReference type="EMBL" id="LSBJ02000018">
    <property type="protein sequence ID" value="OAQ58074.1"/>
    <property type="molecule type" value="Genomic_DNA"/>
</dbReference>
<dbReference type="KEGG" id="pchm:VFPPC_11387"/>
<proteinExistence type="predicted"/>
<sequence>MDVFSRLPPEMLDMVLKNLMARDLASMSLVCKSIRSMVTRRLWKFLAIRTKDPSYKYYIPDPAYPSEALEHVLHLHFRSDWEQFLKNNIENNRCIHEQRRRNIMTGADIEDVDPPDSLDHGSTTEDEECGKLITGIHSDWRFKFLGQRAKEILATIESGQLQSFAWDFGVCVPDDLLGTDGEITKNQRSIRSLSLITDCYCQCLGDESSKVNFTKFENLRGLRWKAPRVNDLASIFEAIRANAGRLESLELDFVSWRYMEGILCLYLGKRDSLDMELEKYFTAHLTSAIPDSGSRFQSLRNLSLSHIPLTAAAGEVFNFDTLRSITLRDCPGWSAFLHVGLKPGDLLHLTTLEVKQIEMDWASGLVGWRADLGDILGRIKGLEELFVCFPRDHPDVDIWSGIARHKATLRRLSVHSRIGSEREGFFDDMYLGILDHEYCDLDQNPQSPAHPLAGLALECLGLSCSPDYFKILLSPLLSSPIQVIHIRQSLSTYHAHSLWPVHRTDSNRPLSDDLRLFANWAFGPEGLKSLKVIFFGDASFGATVQDQVVILQRDETMPHAYRAIRDYKGRSALRSHEFLRRFCDFLEACPSKAFFEA</sequence>
<protein>
    <submittedName>
        <fullName evidence="2">F-box-like domain-containing protein</fullName>
    </submittedName>
</protein>
<name>A0A179EY16_METCM</name>
<dbReference type="SUPFAM" id="SSF52047">
    <property type="entry name" value="RNI-like"/>
    <property type="match status" value="1"/>
</dbReference>